<dbReference type="OrthoDB" id="10248398at2759"/>
<evidence type="ECO:0000259" key="3">
    <source>
        <dbReference type="Pfam" id="PF21057"/>
    </source>
</evidence>
<gene>
    <name evidence="4" type="ORF">Anas_07445</name>
</gene>
<organism evidence="4 5">
    <name type="scientific">Armadillidium nasatum</name>
    <dbReference type="NCBI Taxonomy" id="96803"/>
    <lineage>
        <taxon>Eukaryota</taxon>
        <taxon>Metazoa</taxon>
        <taxon>Ecdysozoa</taxon>
        <taxon>Arthropoda</taxon>
        <taxon>Crustacea</taxon>
        <taxon>Multicrustacea</taxon>
        <taxon>Malacostraca</taxon>
        <taxon>Eumalacostraca</taxon>
        <taxon>Peracarida</taxon>
        <taxon>Isopoda</taxon>
        <taxon>Oniscidea</taxon>
        <taxon>Crinocheta</taxon>
        <taxon>Armadillidiidae</taxon>
        <taxon>Armadillidium</taxon>
    </lineage>
</organism>
<dbReference type="PANTHER" id="PTHR12925:SF0">
    <property type="entry name" value="PROTEIN HIKESHI"/>
    <property type="match status" value="1"/>
</dbReference>
<protein>
    <submittedName>
        <fullName evidence="4">Protein Hikeshi</fullName>
    </submittedName>
</protein>
<reference evidence="4 5" key="1">
    <citation type="journal article" date="2019" name="PLoS Biol.">
        <title>Sex chromosomes control vertical transmission of feminizing Wolbachia symbionts in an isopod.</title>
        <authorList>
            <person name="Becking T."/>
            <person name="Chebbi M.A."/>
            <person name="Giraud I."/>
            <person name="Moumen B."/>
            <person name="Laverre T."/>
            <person name="Caubet Y."/>
            <person name="Peccoud J."/>
            <person name="Gilbert C."/>
            <person name="Cordaux R."/>
        </authorList>
    </citation>
    <scope>NUCLEOTIDE SEQUENCE [LARGE SCALE GENOMIC DNA]</scope>
    <source>
        <strain evidence="4">ANa2</strain>
        <tissue evidence="4">Whole body excluding digestive tract and cuticle</tissue>
    </source>
</reference>
<evidence type="ECO:0000259" key="2">
    <source>
        <dbReference type="Pfam" id="PF05603"/>
    </source>
</evidence>
<dbReference type="GO" id="GO:0030544">
    <property type="term" value="F:Hsp70 protein binding"/>
    <property type="evidence" value="ECO:0007669"/>
    <property type="project" value="TreeGrafter"/>
</dbReference>
<dbReference type="InterPro" id="IPR031318">
    <property type="entry name" value="OPI10"/>
</dbReference>
<dbReference type="GO" id="GO:0006606">
    <property type="term" value="P:protein import into nucleus"/>
    <property type="evidence" value="ECO:0007669"/>
    <property type="project" value="TreeGrafter"/>
</dbReference>
<keyword evidence="5" id="KW-1185">Reference proteome</keyword>
<dbReference type="Pfam" id="PF05603">
    <property type="entry name" value="Hikeshi-like_N"/>
    <property type="match status" value="1"/>
</dbReference>
<evidence type="ECO:0000256" key="1">
    <source>
        <dbReference type="ARBA" id="ARBA00006623"/>
    </source>
</evidence>
<evidence type="ECO:0000313" key="4">
    <source>
        <dbReference type="EMBL" id="KAB7501135.1"/>
    </source>
</evidence>
<dbReference type="PANTHER" id="PTHR12925">
    <property type="entry name" value="HIKESHI FAMILY MEMBER"/>
    <property type="match status" value="1"/>
</dbReference>
<dbReference type="GO" id="GO:0005634">
    <property type="term" value="C:nucleus"/>
    <property type="evidence" value="ECO:0007669"/>
    <property type="project" value="TreeGrafter"/>
</dbReference>
<comment type="caution">
    <text evidence="4">The sequence shown here is derived from an EMBL/GenBank/DDBJ whole genome shotgun (WGS) entry which is preliminary data.</text>
</comment>
<dbReference type="Pfam" id="PF21057">
    <property type="entry name" value="Hikeshi-like_C"/>
    <property type="match status" value="1"/>
</dbReference>
<dbReference type="GO" id="GO:0061608">
    <property type="term" value="F:nuclear import signal receptor activity"/>
    <property type="evidence" value="ECO:0007669"/>
    <property type="project" value="TreeGrafter"/>
</dbReference>
<sequence>MFGLIVSGRLVQTDFSQVGETQFVVTLPEADSIKHIVIFLTGVQPFPDGFGGAVYFSWPDENTSLSWHLLGNISNEKPSAIFKISGLKTDASSFSQGLFLKQQSVAHHAQVGISVEPLQQIIGLTPVTNSEPSSLPSFVEFSKFVCENVYNYASGFAQTPNQIVPVPNENYLPLSILTRWYEYFTRKLEQNPNFWKK</sequence>
<feature type="domain" description="Hikeshi-like N-terminal" evidence="2">
    <location>
        <begin position="5"/>
        <end position="123"/>
    </location>
</feature>
<evidence type="ECO:0000313" key="5">
    <source>
        <dbReference type="Proteomes" id="UP000326759"/>
    </source>
</evidence>
<proteinExistence type="inferred from homology"/>
<name>A0A5N5T7U4_9CRUS</name>
<dbReference type="EMBL" id="SEYY01011590">
    <property type="protein sequence ID" value="KAB7501135.1"/>
    <property type="molecule type" value="Genomic_DNA"/>
</dbReference>
<feature type="domain" description="Hikeshi-like C-terminal" evidence="3">
    <location>
        <begin position="137"/>
        <end position="197"/>
    </location>
</feature>
<dbReference type="InterPro" id="IPR048364">
    <property type="entry name" value="Hikeshi-like_C"/>
</dbReference>
<dbReference type="GO" id="GO:0005829">
    <property type="term" value="C:cytosol"/>
    <property type="evidence" value="ECO:0007669"/>
    <property type="project" value="TreeGrafter"/>
</dbReference>
<dbReference type="InterPro" id="IPR008493">
    <property type="entry name" value="Hikeshi-like_N"/>
</dbReference>
<dbReference type="Proteomes" id="UP000326759">
    <property type="component" value="Unassembled WGS sequence"/>
</dbReference>
<accession>A0A5N5T7U4</accession>
<comment type="similarity">
    <text evidence="1">Belongs to the OPI10 family.</text>
</comment>
<dbReference type="AlphaFoldDB" id="A0A5N5T7U4"/>